<evidence type="ECO:0000313" key="2">
    <source>
        <dbReference type="EMBL" id="KAF5250821.1"/>
    </source>
</evidence>
<name>A0A8H5E8Q8_9HYPO</name>
<evidence type="ECO:0000313" key="3">
    <source>
        <dbReference type="Proteomes" id="UP000573603"/>
    </source>
</evidence>
<comment type="caution">
    <text evidence="2">The sequence shown here is derived from an EMBL/GenBank/DDBJ whole genome shotgun (WGS) entry which is preliminary data.</text>
</comment>
<sequence>MERNCAFRGPVRELIRLILRCWAKFELIKFVDNWPETQPQQQENDQGIKGFLQQLNYSTPQDWKHLAVQAVYEGCVPMQMVIRHLVYHCREGTQIFRKWHFPQDQPEFAQDVMHVVQKMDLANRLVYGFNEPGFYQSAVRAFKDPGFRNAIRHFLRVYGIPDTPETTDPLVEEWEMYEPDRRGREEEDEDDEVDEGDRKGNFRIVTLLRLATTNSACATKAIGRSTLNVTLMTRIVARGSVLSIAYRVIV</sequence>
<evidence type="ECO:0000256" key="1">
    <source>
        <dbReference type="SAM" id="MobiDB-lite"/>
    </source>
</evidence>
<dbReference type="Proteomes" id="UP000573603">
    <property type="component" value="Unassembled WGS sequence"/>
</dbReference>
<dbReference type="EMBL" id="JABEVY010000083">
    <property type="protein sequence ID" value="KAF5250821.1"/>
    <property type="molecule type" value="Genomic_DNA"/>
</dbReference>
<feature type="compositionally biased region" description="Acidic residues" evidence="1">
    <location>
        <begin position="186"/>
        <end position="195"/>
    </location>
</feature>
<proteinExistence type="predicted"/>
<protein>
    <submittedName>
        <fullName evidence="2">Uncharacterized protein</fullName>
    </submittedName>
</protein>
<keyword evidence="3" id="KW-1185">Reference proteome</keyword>
<accession>A0A8H5E8Q8</accession>
<reference evidence="2 3" key="1">
    <citation type="journal article" date="2020" name="BMC Genomics">
        <title>Correction to: Identification and distribution of gene clusters required for synthesis of sphingolipid metabolism inhibitors in diverse species of the filamentous fungus Fusarium.</title>
        <authorList>
            <person name="Kim H.S."/>
            <person name="Lohmar J.M."/>
            <person name="Busman M."/>
            <person name="Brown D.W."/>
            <person name="Naumann T.A."/>
            <person name="Divon H.H."/>
            <person name="Lysoe E."/>
            <person name="Uhlig S."/>
            <person name="Proctor R.H."/>
        </authorList>
    </citation>
    <scope>NUCLEOTIDE SEQUENCE [LARGE SCALE GENOMIC DNA]</scope>
    <source>
        <strain evidence="2 3">NRRL 25214</strain>
    </source>
</reference>
<gene>
    <name evidence="2" type="ORF">FANTH_4012</name>
</gene>
<dbReference type="AlphaFoldDB" id="A0A8H5E8Q8"/>
<organism evidence="2 3">
    <name type="scientific">Fusarium anthophilum</name>
    <dbReference type="NCBI Taxonomy" id="48485"/>
    <lineage>
        <taxon>Eukaryota</taxon>
        <taxon>Fungi</taxon>
        <taxon>Dikarya</taxon>
        <taxon>Ascomycota</taxon>
        <taxon>Pezizomycotina</taxon>
        <taxon>Sordariomycetes</taxon>
        <taxon>Hypocreomycetidae</taxon>
        <taxon>Hypocreales</taxon>
        <taxon>Nectriaceae</taxon>
        <taxon>Fusarium</taxon>
        <taxon>Fusarium fujikuroi species complex</taxon>
    </lineage>
</organism>
<feature type="region of interest" description="Disordered" evidence="1">
    <location>
        <begin position="177"/>
        <end position="196"/>
    </location>
</feature>